<keyword evidence="2" id="KW-0540">Nuclease</keyword>
<accession>A0A0A9EMT0</accession>
<organism evidence="2">
    <name type="scientific">Arundo donax</name>
    <name type="common">Giant reed</name>
    <name type="synonym">Donax arundinaceus</name>
    <dbReference type="NCBI Taxonomy" id="35708"/>
    <lineage>
        <taxon>Eukaryota</taxon>
        <taxon>Viridiplantae</taxon>
        <taxon>Streptophyta</taxon>
        <taxon>Embryophyta</taxon>
        <taxon>Tracheophyta</taxon>
        <taxon>Spermatophyta</taxon>
        <taxon>Magnoliopsida</taxon>
        <taxon>Liliopsida</taxon>
        <taxon>Poales</taxon>
        <taxon>Poaceae</taxon>
        <taxon>PACMAD clade</taxon>
        <taxon>Arundinoideae</taxon>
        <taxon>Arundineae</taxon>
        <taxon>Arundo</taxon>
    </lineage>
</organism>
<evidence type="ECO:0000256" key="1">
    <source>
        <dbReference type="SAM" id="MobiDB-lite"/>
    </source>
</evidence>
<reference evidence="2" key="1">
    <citation type="submission" date="2014-09" db="EMBL/GenBank/DDBJ databases">
        <authorList>
            <person name="Magalhaes I.L.F."/>
            <person name="Oliveira U."/>
            <person name="Santos F.R."/>
            <person name="Vidigal T.H.D.A."/>
            <person name="Brescovit A.D."/>
            <person name="Santos A.J."/>
        </authorList>
    </citation>
    <scope>NUCLEOTIDE SEQUENCE</scope>
    <source>
        <tissue evidence="2">Shoot tissue taken approximately 20 cm above the soil surface</tissue>
    </source>
</reference>
<feature type="compositionally biased region" description="Polar residues" evidence="1">
    <location>
        <begin position="20"/>
        <end position="41"/>
    </location>
</feature>
<sequence length="48" mass="5129">MAFVTRSSLKPFSFTRKFMSPSSSGAVHFSSGISNVTSGSLNKRRASS</sequence>
<dbReference type="EMBL" id="GBRH01197577">
    <property type="protein sequence ID" value="JAE00319.1"/>
    <property type="molecule type" value="Transcribed_RNA"/>
</dbReference>
<keyword evidence="2" id="KW-0255">Endonuclease</keyword>
<dbReference type="AlphaFoldDB" id="A0A0A9EMT0"/>
<feature type="region of interest" description="Disordered" evidence="1">
    <location>
        <begin position="20"/>
        <end position="48"/>
    </location>
</feature>
<proteinExistence type="predicted"/>
<protein>
    <submittedName>
        <fullName evidence="2">Flap endonuclease-1, putative</fullName>
    </submittedName>
</protein>
<dbReference type="GO" id="GO:0004519">
    <property type="term" value="F:endonuclease activity"/>
    <property type="evidence" value="ECO:0007669"/>
    <property type="project" value="UniProtKB-KW"/>
</dbReference>
<reference evidence="2" key="2">
    <citation type="journal article" date="2015" name="Data Brief">
        <title>Shoot transcriptome of the giant reed, Arundo donax.</title>
        <authorList>
            <person name="Barrero R.A."/>
            <person name="Guerrero F.D."/>
            <person name="Moolhuijzen P."/>
            <person name="Goolsby J.A."/>
            <person name="Tidwell J."/>
            <person name="Bellgard S.E."/>
            <person name="Bellgard M.I."/>
        </authorList>
    </citation>
    <scope>NUCLEOTIDE SEQUENCE</scope>
    <source>
        <tissue evidence="2">Shoot tissue taken approximately 20 cm above the soil surface</tissue>
    </source>
</reference>
<evidence type="ECO:0000313" key="2">
    <source>
        <dbReference type="EMBL" id="JAE00319.1"/>
    </source>
</evidence>
<name>A0A0A9EMT0_ARUDO</name>
<keyword evidence="2" id="KW-0378">Hydrolase</keyword>